<name>I9FN51_9BACE</name>
<dbReference type="PATRIC" id="fig|997874.3.peg.1424"/>
<dbReference type="AlphaFoldDB" id="I9FN51"/>
<evidence type="ECO:0000313" key="2">
    <source>
        <dbReference type="EMBL" id="EIY35024.1"/>
    </source>
</evidence>
<reference evidence="2 3" key="1">
    <citation type="submission" date="2012-02" db="EMBL/GenBank/DDBJ databases">
        <title>The Genome Sequence of Bacteroides cellulosilyticus CL02T12C19.</title>
        <authorList>
            <consortium name="The Broad Institute Genome Sequencing Platform"/>
            <person name="Earl A."/>
            <person name="Ward D."/>
            <person name="Feldgarden M."/>
            <person name="Gevers D."/>
            <person name="Zitomersky N.L."/>
            <person name="Coyne M.J."/>
            <person name="Comstock L.E."/>
            <person name="Young S.K."/>
            <person name="Zeng Q."/>
            <person name="Gargeya S."/>
            <person name="Fitzgerald M."/>
            <person name="Haas B."/>
            <person name="Abouelleil A."/>
            <person name="Alvarado L."/>
            <person name="Arachchi H.M."/>
            <person name="Berlin A."/>
            <person name="Chapman S.B."/>
            <person name="Gearin G."/>
            <person name="Goldberg J."/>
            <person name="Griggs A."/>
            <person name="Gujja S."/>
            <person name="Hansen M."/>
            <person name="Heiman D."/>
            <person name="Howarth C."/>
            <person name="Larimer J."/>
            <person name="Lui A."/>
            <person name="MacDonald P.J.P."/>
            <person name="McCowen C."/>
            <person name="Montmayeur A."/>
            <person name="Murphy C."/>
            <person name="Neiman D."/>
            <person name="Pearson M."/>
            <person name="Priest M."/>
            <person name="Roberts A."/>
            <person name="Saif S."/>
            <person name="Shea T."/>
            <person name="Sisk P."/>
            <person name="Stolte C."/>
            <person name="Sykes S."/>
            <person name="Wortman J."/>
            <person name="Nusbaum C."/>
            <person name="Birren B."/>
        </authorList>
    </citation>
    <scope>NUCLEOTIDE SEQUENCE [LARGE SCALE GENOMIC DNA]</scope>
    <source>
        <strain evidence="2 3">CL02T12C19</strain>
    </source>
</reference>
<dbReference type="SUPFAM" id="SSF46689">
    <property type="entry name" value="Homeodomain-like"/>
    <property type="match status" value="1"/>
</dbReference>
<evidence type="ECO:0000256" key="1">
    <source>
        <dbReference type="SAM" id="SignalP"/>
    </source>
</evidence>
<evidence type="ECO:0000313" key="3">
    <source>
        <dbReference type="Proteomes" id="UP000003741"/>
    </source>
</evidence>
<accession>I9FN51</accession>
<dbReference type="Proteomes" id="UP000003741">
    <property type="component" value="Unassembled WGS sequence"/>
</dbReference>
<feature type="chain" id="PRO_5003720327" description="Winged helix-turn helix domain-containing protein" evidence="1">
    <location>
        <begin position="19"/>
        <end position="99"/>
    </location>
</feature>
<sequence length="99" mass="10671">MRCMAVLLKAKGLSVATAGSLTDMALASVNHWVKRYQAEAVSGLYTKLGQGRKPLINGTDEESVLVAIKADRQNVQVPKAAWEASSGKAVSRLTLQRLF</sequence>
<evidence type="ECO:0008006" key="4">
    <source>
        <dbReference type="Google" id="ProtNLM"/>
    </source>
</evidence>
<protein>
    <recommendedName>
        <fullName evidence="4">Winged helix-turn helix domain-containing protein</fullName>
    </recommendedName>
</protein>
<dbReference type="HOGENOM" id="CLU_153685_0_0_10"/>
<organism evidence="2 3">
    <name type="scientific">Bacteroides cellulosilyticus CL02T12C19</name>
    <dbReference type="NCBI Taxonomy" id="997874"/>
    <lineage>
        <taxon>Bacteria</taxon>
        <taxon>Pseudomonadati</taxon>
        <taxon>Bacteroidota</taxon>
        <taxon>Bacteroidia</taxon>
        <taxon>Bacteroidales</taxon>
        <taxon>Bacteroidaceae</taxon>
        <taxon>Bacteroides</taxon>
    </lineage>
</organism>
<gene>
    <name evidence="2" type="ORF">HMPREF1062_01392</name>
</gene>
<proteinExistence type="predicted"/>
<dbReference type="InterPro" id="IPR009057">
    <property type="entry name" value="Homeodomain-like_sf"/>
</dbReference>
<dbReference type="EMBL" id="AGXG01000028">
    <property type="protein sequence ID" value="EIY35024.1"/>
    <property type="molecule type" value="Genomic_DNA"/>
</dbReference>
<keyword evidence="1" id="KW-0732">Signal</keyword>
<feature type="signal peptide" evidence="1">
    <location>
        <begin position="1"/>
        <end position="18"/>
    </location>
</feature>
<comment type="caution">
    <text evidence="2">The sequence shown here is derived from an EMBL/GenBank/DDBJ whole genome shotgun (WGS) entry which is preliminary data.</text>
</comment>
<keyword evidence="3" id="KW-1185">Reference proteome</keyword>